<keyword evidence="3" id="KW-0648">Protein biosynthesis</keyword>
<dbReference type="Pfam" id="PF01008">
    <property type="entry name" value="IF-2B"/>
    <property type="match status" value="1"/>
</dbReference>
<sequence length="256" mass="27458">MGAAIVSVLVSVLERIEEGVWRAGGLPDDRLQRVLSIIDDCLTQQESAVSKIRASFVDLIRDRVLPERPLTKRRLKFLTLSSSSTISSCLLPLCKGVTLASKLLTEAGNEKRIIDITLYSDASAALASEDVDLVLLGADRISSVGDVSNKTGSLPAVLSAKHASPGSCVVVLTEVGKVARPGKASEHVVEEKDAAELTRGWRGTVKGADDVLETSSYSKQATEKGDENKALVKVKNVYFEWVPACFIDAYVTDEGV</sequence>
<dbReference type="PANTHER" id="PTHR43475">
    <property type="entry name" value="METHYLTHIORIBOSE-1-PHOSPHATE ISOMERASE"/>
    <property type="match status" value="1"/>
</dbReference>
<dbReference type="RefSeq" id="XP_066715955.1">
    <property type="nucleotide sequence ID" value="XM_066856686.1"/>
</dbReference>
<evidence type="ECO:0000313" key="4">
    <source>
        <dbReference type="Proteomes" id="UP001480595"/>
    </source>
</evidence>
<dbReference type="InterPro" id="IPR042529">
    <property type="entry name" value="IF_2B-like_C"/>
</dbReference>
<accession>A0ABR1VEC4</accession>
<comment type="similarity">
    <text evidence="1 2">Belongs to the eIF-2B alpha/beta/delta subunits family.</text>
</comment>
<name>A0ABR1VEC4_9PEZI</name>
<evidence type="ECO:0000256" key="1">
    <source>
        <dbReference type="ARBA" id="ARBA00007251"/>
    </source>
</evidence>
<comment type="caution">
    <text evidence="3">The sequence shown here is derived from an EMBL/GenBank/DDBJ whole genome shotgun (WGS) entry which is preliminary data.</text>
</comment>
<dbReference type="GeneID" id="92089749"/>
<dbReference type="GO" id="GO:0003743">
    <property type="term" value="F:translation initiation factor activity"/>
    <property type="evidence" value="ECO:0007669"/>
    <property type="project" value="UniProtKB-KW"/>
</dbReference>
<evidence type="ECO:0000256" key="2">
    <source>
        <dbReference type="RuleBase" id="RU003814"/>
    </source>
</evidence>
<proteinExistence type="inferred from homology"/>
<organism evidence="3 4">
    <name type="scientific">Apiospora phragmitis</name>
    <dbReference type="NCBI Taxonomy" id="2905665"/>
    <lineage>
        <taxon>Eukaryota</taxon>
        <taxon>Fungi</taxon>
        <taxon>Dikarya</taxon>
        <taxon>Ascomycota</taxon>
        <taxon>Pezizomycotina</taxon>
        <taxon>Sordariomycetes</taxon>
        <taxon>Xylariomycetidae</taxon>
        <taxon>Amphisphaeriales</taxon>
        <taxon>Apiosporaceae</taxon>
        <taxon>Apiospora</taxon>
    </lineage>
</organism>
<dbReference type="PANTHER" id="PTHR43475:SF3">
    <property type="entry name" value="TRANSLATION INITIATION FACTOR EIF-2B SUBUNIT FAMILY PROTEIN (AFU_ORTHOLOGUE AFUA_2G14290)"/>
    <property type="match status" value="1"/>
</dbReference>
<dbReference type="SUPFAM" id="SSF100950">
    <property type="entry name" value="NagB/RpiA/CoA transferase-like"/>
    <property type="match status" value="1"/>
</dbReference>
<gene>
    <name evidence="3" type="ORF">PG994_005277</name>
</gene>
<dbReference type="Gene3D" id="3.40.50.10470">
    <property type="entry name" value="Translation initiation factor eif-2b, domain 2"/>
    <property type="match status" value="1"/>
</dbReference>
<keyword evidence="4" id="KW-1185">Reference proteome</keyword>
<dbReference type="InterPro" id="IPR000649">
    <property type="entry name" value="IF-2B-related"/>
</dbReference>
<protein>
    <submittedName>
        <fullName evidence="3">Translation initiation factor eIF-2B subunit family protein</fullName>
    </submittedName>
</protein>
<dbReference type="EMBL" id="JAQQWL010000006">
    <property type="protein sequence ID" value="KAK8068661.1"/>
    <property type="molecule type" value="Genomic_DNA"/>
</dbReference>
<evidence type="ECO:0000313" key="3">
    <source>
        <dbReference type="EMBL" id="KAK8068661.1"/>
    </source>
</evidence>
<dbReference type="Proteomes" id="UP001480595">
    <property type="component" value="Unassembled WGS sequence"/>
</dbReference>
<keyword evidence="3" id="KW-0396">Initiation factor</keyword>
<dbReference type="InterPro" id="IPR037171">
    <property type="entry name" value="NagB/RpiA_transferase-like"/>
</dbReference>
<reference evidence="3 4" key="1">
    <citation type="submission" date="2023-01" db="EMBL/GenBank/DDBJ databases">
        <title>Analysis of 21 Apiospora genomes using comparative genomics revels a genus with tremendous synthesis potential of carbohydrate active enzymes and secondary metabolites.</title>
        <authorList>
            <person name="Sorensen T."/>
        </authorList>
    </citation>
    <scope>NUCLEOTIDE SEQUENCE [LARGE SCALE GENOMIC DNA]</scope>
    <source>
        <strain evidence="3 4">CBS 135458</strain>
    </source>
</reference>